<evidence type="ECO:0000256" key="1">
    <source>
        <dbReference type="ARBA" id="ARBA00022679"/>
    </source>
</evidence>
<dbReference type="Gene3D" id="3.30.70.890">
    <property type="entry name" value="GHMP kinase, C-terminal domain"/>
    <property type="match status" value="1"/>
</dbReference>
<dbReference type="Pfam" id="PF08544">
    <property type="entry name" value="GHMP_kinases_C"/>
    <property type="match status" value="1"/>
</dbReference>
<organism evidence="3 4">
    <name type="scientific">Blastopirellula marina</name>
    <dbReference type="NCBI Taxonomy" id="124"/>
    <lineage>
        <taxon>Bacteria</taxon>
        <taxon>Pseudomonadati</taxon>
        <taxon>Planctomycetota</taxon>
        <taxon>Planctomycetia</taxon>
        <taxon>Pirellulales</taxon>
        <taxon>Pirellulaceae</taxon>
        <taxon>Blastopirellula</taxon>
    </lineage>
</organism>
<evidence type="ECO:0000313" key="3">
    <source>
        <dbReference type="EMBL" id="PQO41936.1"/>
    </source>
</evidence>
<name>A0A2S8GBU6_9BACT</name>
<dbReference type="PANTHER" id="PTHR20861:SF6">
    <property type="entry name" value="BETA-RIBOFURANOSYLPHENOL 5'-PHOSPHATE SYNTHASE"/>
    <property type="match status" value="1"/>
</dbReference>
<dbReference type="InterPro" id="IPR036554">
    <property type="entry name" value="GHMP_kinase_C_sf"/>
</dbReference>
<dbReference type="InterPro" id="IPR020568">
    <property type="entry name" value="Ribosomal_Su5_D2-typ_SF"/>
</dbReference>
<dbReference type="RefSeq" id="WP_105351330.1">
    <property type="nucleotide sequence ID" value="NZ_PUIB01000004.1"/>
</dbReference>
<dbReference type="EMBL" id="PUIB01000004">
    <property type="protein sequence ID" value="PQO41936.1"/>
    <property type="molecule type" value="Genomic_DNA"/>
</dbReference>
<comment type="caution">
    <text evidence="3">The sequence shown here is derived from an EMBL/GenBank/DDBJ whole genome shotgun (WGS) entry which is preliminary data.</text>
</comment>
<reference evidence="3 4" key="1">
    <citation type="submission" date="2018-02" db="EMBL/GenBank/DDBJ databases">
        <title>Comparative genomes isolates from brazilian mangrove.</title>
        <authorList>
            <person name="Araujo J.E."/>
            <person name="Taketani R.G."/>
            <person name="Silva M.C.P."/>
            <person name="Loureco M.V."/>
            <person name="Andreote F.D."/>
        </authorList>
    </citation>
    <scope>NUCLEOTIDE SEQUENCE [LARGE SCALE GENOMIC DNA]</scope>
    <source>
        <strain evidence="3 4">NAP PRIS-MGV</strain>
    </source>
</reference>
<dbReference type="GO" id="GO:0016740">
    <property type="term" value="F:transferase activity"/>
    <property type="evidence" value="ECO:0007669"/>
    <property type="project" value="UniProtKB-KW"/>
</dbReference>
<dbReference type="InterPro" id="IPR013750">
    <property type="entry name" value="GHMP_kinase_C_dom"/>
</dbReference>
<proteinExistence type="predicted"/>
<keyword evidence="1" id="KW-0808">Transferase</keyword>
<evidence type="ECO:0000313" key="4">
    <source>
        <dbReference type="Proteomes" id="UP000239388"/>
    </source>
</evidence>
<dbReference type="AlphaFoldDB" id="A0A2S8GBU6"/>
<dbReference type="InterPro" id="IPR004422">
    <property type="entry name" value="RFAP_synthase"/>
</dbReference>
<protein>
    <recommendedName>
        <fullName evidence="2">GHMP kinase C-terminal domain-containing protein</fullName>
    </recommendedName>
</protein>
<accession>A0A2S8GBU6</accession>
<dbReference type="Proteomes" id="UP000239388">
    <property type="component" value="Unassembled WGS sequence"/>
</dbReference>
<evidence type="ECO:0000259" key="2">
    <source>
        <dbReference type="Pfam" id="PF08544"/>
    </source>
</evidence>
<dbReference type="SUPFAM" id="SSF55060">
    <property type="entry name" value="GHMP Kinase, C-terminal domain"/>
    <property type="match status" value="1"/>
</dbReference>
<dbReference type="OrthoDB" id="1492801at2"/>
<gene>
    <name evidence="3" type="ORF">C5Y98_02550</name>
</gene>
<feature type="domain" description="GHMP kinase C-terminal" evidence="2">
    <location>
        <begin position="222"/>
        <end position="308"/>
    </location>
</feature>
<sequence>MSLFKPSPLPEIRSPLIAKIRVGARLHFGLLAFDSDEAAFGGVGAMIDRPGLEVQASEADTFATVGPLASRIEAFAQIWQHSTGLKLPAVRLATRGTLEDHVGLGCGTQLGLAVATLLSKLADFPLPNLETLAGTVDRAKRSAIGCYGFLQGGFLFETGHREHHFPQLEYRGELPDTWRFVLAIQRQVRGKHGQEEEAGFRQLDRVPQPTTCRLRTLVEQAMIPALAQADIDQFGEAVYEYGALAGDCYSALQGGRYANPTCTEVVQRMRAFGIAGVGQSSWGPTIFGLCESVGQAEALSAALRERYSEHEMTLEISEPNHTGAQLEWARPGG</sequence>
<dbReference type="PIRSF" id="PIRSF004884">
    <property type="entry name" value="Sugar_kin_arch"/>
    <property type="match status" value="1"/>
</dbReference>
<dbReference type="SUPFAM" id="SSF54211">
    <property type="entry name" value="Ribosomal protein S5 domain 2-like"/>
    <property type="match status" value="1"/>
</dbReference>
<dbReference type="PANTHER" id="PTHR20861">
    <property type="entry name" value="HOMOSERINE/4-DIPHOSPHOCYTIDYL-2-C-METHYL-D-ERYTHRITOL KINASE"/>
    <property type="match status" value="1"/>
</dbReference>